<reference evidence="1 2" key="1">
    <citation type="submission" date="2018-06" db="EMBL/GenBank/DDBJ databases">
        <title>Genomic Encyclopedia of Type Strains, Phase IV (KMG-IV): sequencing the most valuable type-strain genomes for metagenomic binning, comparative biology and taxonomic classification.</title>
        <authorList>
            <person name="Goeker M."/>
        </authorList>
    </citation>
    <scope>NUCLEOTIDE SEQUENCE [LARGE SCALE GENOMIC DNA]</scope>
    <source>
        <strain evidence="1 2">DSM 44599</strain>
    </source>
</reference>
<protein>
    <submittedName>
        <fullName evidence="1">Uncharacterized protein</fullName>
    </submittedName>
</protein>
<accession>A0A366E5L7</accession>
<proteinExistence type="predicted"/>
<sequence>MSTYRTLPLRDRLRAALPAAIKARDGAAISALRSALGAIDNAGAVDLGDRRAGALEGSPVGVGSAEVARRTLSESDIEAVVRAEIAERRSAATEYDASGSADRAGRLRAEADALESHL</sequence>
<dbReference type="EMBL" id="QNRE01000001">
    <property type="protein sequence ID" value="RBO96698.1"/>
    <property type="molecule type" value="Genomic_DNA"/>
</dbReference>
<dbReference type="RefSeq" id="WP_067513821.1">
    <property type="nucleotide sequence ID" value="NZ_CP107943.1"/>
</dbReference>
<dbReference type="Gene3D" id="1.10.1510.10">
    <property type="entry name" value="Uncharacterised protein YqeY/AIM41 PF09424, N-terminal domain"/>
    <property type="match status" value="1"/>
</dbReference>
<evidence type="ECO:0000313" key="2">
    <source>
        <dbReference type="Proteomes" id="UP000252586"/>
    </source>
</evidence>
<dbReference type="STRING" id="1210090.GCA_001613185_06232"/>
<dbReference type="Proteomes" id="UP000252586">
    <property type="component" value="Unassembled WGS sequence"/>
</dbReference>
<gene>
    <name evidence="1" type="ORF">DFR74_101714</name>
</gene>
<dbReference type="InterPro" id="IPR042184">
    <property type="entry name" value="YqeY/Aim41_N"/>
</dbReference>
<comment type="caution">
    <text evidence="1">The sequence shown here is derived from an EMBL/GenBank/DDBJ whole genome shotgun (WGS) entry which is preliminary data.</text>
</comment>
<organism evidence="1 2">
    <name type="scientific">Nocardia puris</name>
    <dbReference type="NCBI Taxonomy" id="208602"/>
    <lineage>
        <taxon>Bacteria</taxon>
        <taxon>Bacillati</taxon>
        <taxon>Actinomycetota</taxon>
        <taxon>Actinomycetes</taxon>
        <taxon>Mycobacteriales</taxon>
        <taxon>Nocardiaceae</taxon>
        <taxon>Nocardia</taxon>
    </lineage>
</organism>
<evidence type="ECO:0000313" key="1">
    <source>
        <dbReference type="EMBL" id="RBO96698.1"/>
    </source>
</evidence>
<dbReference type="OrthoDB" id="3298383at2"/>
<name>A0A366E5L7_9NOCA</name>
<dbReference type="AlphaFoldDB" id="A0A366E5L7"/>
<keyword evidence="2" id="KW-1185">Reference proteome</keyword>